<accession>A0A1I7FFN3</accession>
<dbReference type="AlphaFoldDB" id="A0A1I7FFN3"/>
<keyword evidence="2" id="KW-1185">Reference proteome</keyword>
<dbReference type="Proteomes" id="UP000183508">
    <property type="component" value="Unassembled WGS sequence"/>
</dbReference>
<reference evidence="2" key="1">
    <citation type="submission" date="2016-10" db="EMBL/GenBank/DDBJ databases">
        <authorList>
            <person name="Varghese N."/>
        </authorList>
    </citation>
    <scope>NUCLEOTIDE SEQUENCE [LARGE SCALE GENOMIC DNA]</scope>
    <source>
        <strain evidence="2">DSM 17980</strain>
    </source>
</reference>
<proteinExistence type="predicted"/>
<sequence length="747" mass="82225">MKHTVTLTGCSPIPLAGYLKSIALLRLVSEQVDEEAEGWWRDETFHLRSALDADGLMDFLLEAYRPSPIVAPWNRGSGFYSHRESAMAVVNQLRHAQADRLASYRRVIGAVDGVMRRLGVDGKPKEDDKDRLIGACRNYVPDEAVEWMDTVLALTPTGVDFPPLLGTGGNDGNLEFTNNFMQRVLDVMDPETGQPTPESRRWLMAALFAQSIAGLKDVSIGQFAPGSAGGPNSTTGYSGSPSVNPWEYVLMLEGAIVFSASATKRLEVGTASVVSYPFTVAPSAVANGGLAEEEEASARAEMWLPLWERPARFREVAAIFREGRAQIQDRAARNGMEFARACARLGVDRGIDSFQRYAFVQRMGKAYLAVPLIRFRVQRRAEADLLDDLSRGGWLDHLARAARSAGHEVQSAYRRVAEAVFAVCQHGGALRIQRLLIELGRVERMLAHRPALREALNPLVLTHSGWWQAAADGSPEFALAAGLVSLRWPRGPALRAYLSPVDPLAPHRWIEQDTTRVVWHHGDLVRNLTSVLHRRLLDAASPQWKATCEDGKPFTGWRPAPLGHVIAFLSGRVHDARIEALIWGLLPLASVRDEVQKTRIAAAVPKPDWVPWAFAVSKLVLTPDSDLERAVFGPSGVAEGEGADERRLRVPVPRGWLYNLVSGDARLLHRAVLTAERRLFASGLVPRLERVQTMGLPPRRIAAATLFPLSSQDVRRLLDLVAEREALEQLGGQVFTEHGGGRADVGL</sequence>
<gene>
    <name evidence="1" type="ORF">SAMN05421543_101228</name>
</gene>
<dbReference type="RefSeq" id="WP_074948723.1">
    <property type="nucleotide sequence ID" value="NZ_FPBV01000001.1"/>
</dbReference>
<evidence type="ECO:0000313" key="1">
    <source>
        <dbReference type="EMBL" id="SFU34979.1"/>
    </source>
</evidence>
<protein>
    <submittedName>
        <fullName evidence="1">CRISPR-associated protein Csx17</fullName>
    </submittedName>
</protein>
<name>A0A1I7FFN3_9BACL</name>
<dbReference type="STRING" id="392015.SAMN05421543_101228"/>
<organism evidence="1 2">
    <name type="scientific">Alicyclobacillus macrosporangiidus</name>
    <dbReference type="NCBI Taxonomy" id="392015"/>
    <lineage>
        <taxon>Bacteria</taxon>
        <taxon>Bacillati</taxon>
        <taxon>Bacillota</taxon>
        <taxon>Bacilli</taxon>
        <taxon>Bacillales</taxon>
        <taxon>Alicyclobacillaceae</taxon>
        <taxon>Alicyclobacillus</taxon>
    </lineage>
</organism>
<dbReference type="EMBL" id="FPBV01000001">
    <property type="protein sequence ID" value="SFU34979.1"/>
    <property type="molecule type" value="Genomic_DNA"/>
</dbReference>
<dbReference type="NCBIfam" id="TIGR04113">
    <property type="entry name" value="cas_csx17"/>
    <property type="match status" value="1"/>
</dbReference>
<evidence type="ECO:0000313" key="2">
    <source>
        <dbReference type="Proteomes" id="UP000183508"/>
    </source>
</evidence>
<dbReference type="InterPro" id="IPR026483">
    <property type="entry name" value="Cas_Csx17"/>
</dbReference>